<sequence length="441" mass="47736">MIEFTFQLPIAEFNFPMQKMQTSWAIAEIKALTNRPTVLITESIPTTQANYPHSQQTLSPLKVLYYRCCLLLRRSSCPLQDQRSMALSSASSQNSVAVTSSTTTLTAKATIVSSSSTTERPTTSTTSSSTVMFTTPVTTGTSRFQINMLEASTTKDLLLMTSTPATSLVTVPTTSPDPTTITAFTSSMTPVIHQSDNTQTKAQATTLTEMSSSPSIETSTSLFTSTKDLPTILAHTTASFTSTPTATSGMSPSVTTQKAIITLMATSTSLPVSATSSTTISLTSSTKKLNTSSTTPSSVGFINLTNVIDSININYKARRDLSARILRKRSPATTIAPTLTADHIPIYFEQVFFLVQTSLYVCTAAGLLIFFSSLFGICGGLISHRWLPEIRKKIFFVAALVLVIMAEMAMTAFIFVAHDKASNRNKNKNFDRDLKLLCRLG</sequence>
<keyword evidence="4" id="KW-1185">Reference proteome</keyword>
<comment type="caution">
    <text evidence="3">The sequence shown here is derived from an EMBL/GenBank/DDBJ whole genome shotgun (WGS) entry which is preliminary data.</text>
</comment>
<accession>A0A8J2WTY4</accession>
<keyword evidence="2" id="KW-1133">Transmembrane helix</keyword>
<dbReference type="AlphaFoldDB" id="A0A8J2WTY4"/>
<proteinExistence type="predicted"/>
<dbReference type="EMBL" id="CAKKLH010000314">
    <property type="protein sequence ID" value="CAH0111351.1"/>
    <property type="molecule type" value="Genomic_DNA"/>
</dbReference>
<reference evidence="3" key="1">
    <citation type="submission" date="2021-11" db="EMBL/GenBank/DDBJ databases">
        <authorList>
            <person name="Schell T."/>
        </authorList>
    </citation>
    <scope>NUCLEOTIDE SEQUENCE</scope>
    <source>
        <strain evidence="3">M5</strain>
    </source>
</reference>
<keyword evidence="2" id="KW-0812">Transmembrane</keyword>
<feature type="region of interest" description="Disordered" evidence="1">
    <location>
        <begin position="111"/>
        <end position="130"/>
    </location>
</feature>
<gene>
    <name evidence="3" type="ORF">DGAL_LOCUS14991</name>
</gene>
<protein>
    <submittedName>
        <fullName evidence="3">Uncharacterized protein</fullName>
    </submittedName>
</protein>
<evidence type="ECO:0000256" key="2">
    <source>
        <dbReference type="SAM" id="Phobius"/>
    </source>
</evidence>
<feature type="transmembrane region" description="Helical" evidence="2">
    <location>
        <begin position="358"/>
        <end position="382"/>
    </location>
</feature>
<name>A0A8J2WTY4_9CRUS</name>
<evidence type="ECO:0000313" key="4">
    <source>
        <dbReference type="Proteomes" id="UP000789390"/>
    </source>
</evidence>
<organism evidence="3 4">
    <name type="scientific">Daphnia galeata</name>
    <dbReference type="NCBI Taxonomy" id="27404"/>
    <lineage>
        <taxon>Eukaryota</taxon>
        <taxon>Metazoa</taxon>
        <taxon>Ecdysozoa</taxon>
        <taxon>Arthropoda</taxon>
        <taxon>Crustacea</taxon>
        <taxon>Branchiopoda</taxon>
        <taxon>Diplostraca</taxon>
        <taxon>Cladocera</taxon>
        <taxon>Anomopoda</taxon>
        <taxon>Daphniidae</taxon>
        <taxon>Daphnia</taxon>
    </lineage>
</organism>
<evidence type="ECO:0000313" key="3">
    <source>
        <dbReference type="EMBL" id="CAH0111351.1"/>
    </source>
</evidence>
<dbReference type="Proteomes" id="UP000789390">
    <property type="component" value="Unassembled WGS sequence"/>
</dbReference>
<keyword evidence="2" id="KW-0472">Membrane</keyword>
<evidence type="ECO:0000256" key="1">
    <source>
        <dbReference type="SAM" id="MobiDB-lite"/>
    </source>
</evidence>
<feature type="transmembrane region" description="Helical" evidence="2">
    <location>
        <begin position="394"/>
        <end position="417"/>
    </location>
</feature>